<evidence type="ECO:0008006" key="3">
    <source>
        <dbReference type="Google" id="ProtNLM"/>
    </source>
</evidence>
<dbReference type="Proteomes" id="UP000569732">
    <property type="component" value="Unassembled WGS sequence"/>
</dbReference>
<dbReference type="InterPro" id="IPR036388">
    <property type="entry name" value="WH-like_DNA-bd_sf"/>
</dbReference>
<evidence type="ECO:0000313" key="2">
    <source>
        <dbReference type="Proteomes" id="UP000569732"/>
    </source>
</evidence>
<reference evidence="1 2" key="1">
    <citation type="submission" date="2020-07" db="EMBL/GenBank/DDBJ databases">
        <title>Endozoicomonas sp. nov., isolated from sediment.</title>
        <authorList>
            <person name="Gu T."/>
        </authorList>
    </citation>
    <scope>NUCLEOTIDE SEQUENCE [LARGE SCALE GENOMIC DNA]</scope>
    <source>
        <strain evidence="1 2">SM1973</strain>
    </source>
</reference>
<dbReference type="EMBL" id="JACCKB010000095">
    <property type="protein sequence ID" value="NYZ69520.1"/>
    <property type="molecule type" value="Genomic_DNA"/>
</dbReference>
<dbReference type="SUPFAM" id="SSF46785">
    <property type="entry name" value="Winged helix' DNA-binding domain"/>
    <property type="match status" value="1"/>
</dbReference>
<gene>
    <name evidence="1" type="ORF">H0A36_26230</name>
</gene>
<organism evidence="1 2">
    <name type="scientific">Spartinivicinus marinus</name>
    <dbReference type="NCBI Taxonomy" id="2994442"/>
    <lineage>
        <taxon>Bacteria</taxon>
        <taxon>Pseudomonadati</taxon>
        <taxon>Pseudomonadota</taxon>
        <taxon>Gammaproteobacteria</taxon>
        <taxon>Oceanospirillales</taxon>
        <taxon>Zooshikellaceae</taxon>
        <taxon>Spartinivicinus</taxon>
    </lineage>
</organism>
<evidence type="ECO:0000313" key="1">
    <source>
        <dbReference type="EMBL" id="NYZ69520.1"/>
    </source>
</evidence>
<dbReference type="RefSeq" id="WP_180571504.1">
    <property type="nucleotide sequence ID" value="NZ_JACCKB010000095.1"/>
</dbReference>
<dbReference type="Gene3D" id="1.10.10.10">
    <property type="entry name" value="Winged helix-like DNA-binding domain superfamily/Winged helix DNA-binding domain"/>
    <property type="match status" value="1"/>
</dbReference>
<accession>A0A853I6I3</accession>
<name>A0A853I6I3_9GAMM</name>
<keyword evidence="2" id="KW-1185">Reference proteome</keyword>
<dbReference type="AlphaFoldDB" id="A0A853I6I3"/>
<comment type="caution">
    <text evidence="1">The sequence shown here is derived from an EMBL/GenBank/DDBJ whole genome shotgun (WGS) entry which is preliminary data.</text>
</comment>
<dbReference type="InterPro" id="IPR036390">
    <property type="entry name" value="WH_DNA-bd_sf"/>
</dbReference>
<sequence>MSDLKTDSLTSALQVFRDIDPSLTIDQLIVLLTLGKEGPLRSADIKQKLNLSHHNFADVIEPLFNGHTIRKQSNASFIESGTYADDHRQRVVYVNDDGMKVLKTALSHLS</sequence>
<proteinExistence type="predicted"/>
<protein>
    <recommendedName>
        <fullName evidence="3">HTH marR-type domain-containing protein</fullName>
    </recommendedName>
</protein>